<dbReference type="EMBL" id="BNJQ01000019">
    <property type="protein sequence ID" value="GHP08071.1"/>
    <property type="molecule type" value="Genomic_DNA"/>
</dbReference>
<dbReference type="Proteomes" id="UP000660262">
    <property type="component" value="Unassembled WGS sequence"/>
</dbReference>
<dbReference type="OrthoDB" id="203682at2759"/>
<organism evidence="2 3">
    <name type="scientific">Pycnococcus provasolii</name>
    <dbReference type="NCBI Taxonomy" id="41880"/>
    <lineage>
        <taxon>Eukaryota</taxon>
        <taxon>Viridiplantae</taxon>
        <taxon>Chlorophyta</taxon>
        <taxon>Pseudoscourfieldiophyceae</taxon>
        <taxon>Pseudoscourfieldiales</taxon>
        <taxon>Pycnococcaceae</taxon>
        <taxon>Pycnococcus</taxon>
    </lineage>
</organism>
<evidence type="ECO:0008006" key="4">
    <source>
        <dbReference type="Google" id="ProtNLM"/>
    </source>
</evidence>
<keyword evidence="3" id="KW-1185">Reference proteome</keyword>
<protein>
    <recommendedName>
        <fullName evidence="4">Plastid lipid-associated protein/fibrillin conserved domain-containing protein</fullName>
    </recommendedName>
</protein>
<proteinExistence type="predicted"/>
<evidence type="ECO:0000256" key="1">
    <source>
        <dbReference type="SAM" id="MobiDB-lite"/>
    </source>
</evidence>
<evidence type="ECO:0000313" key="3">
    <source>
        <dbReference type="Proteomes" id="UP000660262"/>
    </source>
</evidence>
<name>A0A830HRJ8_9CHLO</name>
<feature type="region of interest" description="Disordered" evidence="1">
    <location>
        <begin position="1"/>
        <end position="59"/>
    </location>
</feature>
<reference evidence="2" key="1">
    <citation type="submission" date="2020-10" db="EMBL/GenBank/DDBJ databases">
        <title>Unveiling of a novel bifunctional photoreceptor, Dualchrome1, isolated from a cosmopolitan green alga.</title>
        <authorList>
            <person name="Suzuki S."/>
            <person name="Kawachi M."/>
        </authorList>
    </citation>
    <scope>NUCLEOTIDE SEQUENCE</scope>
    <source>
        <strain evidence="2">NIES 2893</strain>
    </source>
</reference>
<gene>
    <name evidence="2" type="ORF">PPROV_000681300</name>
</gene>
<feature type="compositionally biased region" description="Low complexity" evidence="1">
    <location>
        <begin position="1"/>
        <end position="24"/>
    </location>
</feature>
<evidence type="ECO:0000313" key="2">
    <source>
        <dbReference type="EMBL" id="GHP08071.1"/>
    </source>
</evidence>
<sequence length="319" mass="33984">MLRPLSASSSAASLPSRLSASSARNGKVTGAGGWQVASASASASSRRRRRFRTLPPPPPPLRPFSLFGFSYRVRDFHCAASSSEGNETSASGTHSHVVDLLAICARTARGDAASQDDAARVRDIIKDLKDASENQPTAELVSGKWALAWCDPGVEPFRSSPFFWAFKSAAAGFEFPLVGGGISDVFEFTGSIPSVYVGEATQELALDETGTGRLVSEVFLQVMRRNRAWPVELKGAMRTESVVTQARENEGTLVVDLHVESTRIADTNGEALASTLANITFPSGDALGASADVAMTVEYVDESVRATRVGSMVFVHVRV</sequence>
<dbReference type="AlphaFoldDB" id="A0A830HRJ8"/>
<accession>A0A830HRJ8</accession>
<comment type="caution">
    <text evidence="2">The sequence shown here is derived from an EMBL/GenBank/DDBJ whole genome shotgun (WGS) entry which is preliminary data.</text>
</comment>